<comment type="caution">
    <text evidence="2">The sequence shown here is derived from an EMBL/GenBank/DDBJ whole genome shotgun (WGS) entry which is preliminary data.</text>
</comment>
<gene>
    <name evidence="2" type="ORF">ZHD862_LOCUS38496</name>
</gene>
<evidence type="ECO:0000256" key="1">
    <source>
        <dbReference type="SAM" id="MobiDB-lite"/>
    </source>
</evidence>
<evidence type="ECO:0000313" key="3">
    <source>
        <dbReference type="Proteomes" id="UP000663864"/>
    </source>
</evidence>
<dbReference type="AlphaFoldDB" id="A0A815V3Q7"/>
<reference evidence="2" key="1">
    <citation type="submission" date="2021-02" db="EMBL/GenBank/DDBJ databases">
        <authorList>
            <person name="Nowell W R."/>
        </authorList>
    </citation>
    <scope>NUCLEOTIDE SEQUENCE</scope>
</reference>
<accession>A0A815V3Q7</accession>
<organism evidence="2 3">
    <name type="scientific">Rotaria sordida</name>
    <dbReference type="NCBI Taxonomy" id="392033"/>
    <lineage>
        <taxon>Eukaryota</taxon>
        <taxon>Metazoa</taxon>
        <taxon>Spiralia</taxon>
        <taxon>Gnathifera</taxon>
        <taxon>Rotifera</taxon>
        <taxon>Eurotatoria</taxon>
        <taxon>Bdelloidea</taxon>
        <taxon>Philodinida</taxon>
        <taxon>Philodinidae</taxon>
        <taxon>Rotaria</taxon>
    </lineage>
</organism>
<sequence length="70" mass="7580">NEPSSSSKPTESSSKSTESSSSLLSISPKPTITKTTSNKRKIMLTINGYQFQLKNFNKKPSLHSGQPSGH</sequence>
<evidence type="ECO:0000313" key="2">
    <source>
        <dbReference type="EMBL" id="CAF1524263.1"/>
    </source>
</evidence>
<dbReference type="Proteomes" id="UP000663864">
    <property type="component" value="Unassembled WGS sequence"/>
</dbReference>
<protein>
    <submittedName>
        <fullName evidence="2">Uncharacterized protein</fullName>
    </submittedName>
</protein>
<feature type="region of interest" description="Disordered" evidence="1">
    <location>
        <begin position="1"/>
        <end position="38"/>
    </location>
</feature>
<proteinExistence type="predicted"/>
<feature type="non-terminal residue" evidence="2">
    <location>
        <position position="1"/>
    </location>
</feature>
<dbReference type="EMBL" id="CAJNOT010009324">
    <property type="protein sequence ID" value="CAF1524263.1"/>
    <property type="molecule type" value="Genomic_DNA"/>
</dbReference>
<feature type="compositionally biased region" description="Low complexity" evidence="1">
    <location>
        <begin position="1"/>
        <end position="32"/>
    </location>
</feature>
<name>A0A815V3Q7_9BILA</name>